<dbReference type="PROSITE" id="PS51192">
    <property type="entry name" value="HELICASE_ATP_BIND_1"/>
    <property type="match status" value="1"/>
</dbReference>
<dbReference type="GO" id="GO:0005524">
    <property type="term" value="F:ATP binding"/>
    <property type="evidence" value="ECO:0007669"/>
    <property type="project" value="InterPro"/>
</dbReference>
<dbReference type="EMBL" id="AP027081">
    <property type="protein sequence ID" value="BDU78147.1"/>
    <property type="molecule type" value="Genomic_DNA"/>
</dbReference>
<dbReference type="SMART" id="SM00487">
    <property type="entry name" value="DEXDc"/>
    <property type="match status" value="1"/>
</dbReference>
<evidence type="ECO:0000259" key="1">
    <source>
        <dbReference type="PROSITE" id="PS51192"/>
    </source>
</evidence>
<dbReference type="PANTHER" id="PTHR47396">
    <property type="entry name" value="TYPE I RESTRICTION ENZYME ECOKI R PROTEIN"/>
    <property type="match status" value="1"/>
</dbReference>
<dbReference type="PANTHER" id="PTHR47396:SF1">
    <property type="entry name" value="ATP-DEPENDENT HELICASE IRC3-RELATED"/>
    <property type="match status" value="1"/>
</dbReference>
<keyword evidence="3" id="KW-1185">Reference proteome</keyword>
<sequence>MLQSLWLPAIIFQKKHPVGNIVCLLRLGENQNIVGEEYINISPRIKEKVISLQSGDKIIVTERRKIERPDDIEGVLFVGDGESSKWLSHRLLDQFRERVADRGLGEIAEENAGEWAKNFSFSAQRMGADGCLVSNGLRPPQLGALHAIGSHWSLDESPATIVMPTGTGKTETMLATMAAYLRGPLLVVVPWDALRTQAMKKFIQHGILKKLGILRENSKNPIVGIIYKKIKSFESISIFDQCNVVICTASSLAGINPGLLQEVASKCEAVIFDEAHHLAASGWDQIKRAFDGKKILQFTATPFRRDGELVDGKVIFNYPLGTAQKDSYFKPIEFIPIFELVPEYADRAISEKAVEELRLDLENGYDHILMAKCKTVARAKLVFQEYKSIADDLNPMILYANLENISERLGVLYSGGCRIVVCVGMLGEGFDMPRLKIAAIHDMVQSLSVFLQFIGRFTRVSDANIGNAKVIGNIAEENISSALECLYSQDADWNKLLREMSSSAVREHQALVEFLANSQKLVDLDREEVISPRVLRPVYSALVYRAKEFFPKRFFNGLSDDFQVKAAWLNEKDNTLFFVTKSVGKPGWLKTKVLWDSSWDLFVLHFDEKKSLLFLASSNKDSCFGEMAMAVSGEANLVAGEQVFRSLGGIKRLIFQSMGVKKYGRRNLSYAMYTGADVMQALTVTEGAGSVKNNVSGAGWENGKRIAIGCSAKGRVWSKDAGTIPQLVGWFGEIGAKLIDDNISVDNIISNVLIPEPIVSIPQIAVLGVDWPVELLGVSEERVKFSHGGDIGSSWPLYLIDIQYNDSTAISVDFILCVDGDSALGIFRIELGAEFGHRVTQIDGEKLYVEIGSLCVTAEQYFSDYPPIVRFVNLWEMDGGLLIKPKDPKDIHVEDWRFDIWEWDGVDFKKESIWKNGFSRSDSIQNKAASYFIENDFDIVFNDDGAGEAADLVCLKEAETKIQLTLVHCKFAGSDTVGSRISDVDKVCSQAVRSSKWKWRFKDLRNHLINRESKFPLPVSRFLRGDRLVLNHLLKNSKYKEIGFEIVIVQPGLSVMNRTSEQNMVLASTATYLKETVDCELVIACSN</sequence>
<evidence type="ECO:0000313" key="2">
    <source>
        <dbReference type="EMBL" id="BDU78147.1"/>
    </source>
</evidence>
<dbReference type="KEGG" id="msea:METESE_31050"/>
<evidence type="ECO:0000313" key="3">
    <source>
        <dbReference type="Proteomes" id="UP001228113"/>
    </source>
</evidence>
<dbReference type="AlphaFoldDB" id="A0AA48GV18"/>
<dbReference type="InterPro" id="IPR050742">
    <property type="entry name" value="Helicase_Restrict-Modif_Enz"/>
</dbReference>
<proteinExistence type="predicted"/>
<organism evidence="2 3">
    <name type="scientific">Mesoterricola sediminis</name>
    <dbReference type="NCBI Taxonomy" id="2927980"/>
    <lineage>
        <taxon>Bacteria</taxon>
        <taxon>Pseudomonadati</taxon>
        <taxon>Acidobacteriota</taxon>
        <taxon>Holophagae</taxon>
        <taxon>Holophagales</taxon>
        <taxon>Holophagaceae</taxon>
        <taxon>Mesoterricola</taxon>
    </lineage>
</organism>
<dbReference type="InterPro" id="IPR027417">
    <property type="entry name" value="P-loop_NTPase"/>
</dbReference>
<dbReference type="SUPFAM" id="SSF52540">
    <property type="entry name" value="P-loop containing nucleoside triphosphate hydrolases"/>
    <property type="match status" value="1"/>
</dbReference>
<gene>
    <name evidence="2" type="ORF">METESE_31050</name>
</gene>
<dbReference type="Proteomes" id="UP001228113">
    <property type="component" value="Chromosome"/>
</dbReference>
<dbReference type="CDD" id="cd17926">
    <property type="entry name" value="DEXHc_RE"/>
    <property type="match status" value="1"/>
</dbReference>
<accession>A0AA48GV18</accession>
<reference evidence="2" key="1">
    <citation type="journal article" date="2023" name="Int. J. Syst. Evol. Microbiol.">
        <title>Mesoterricola silvestris gen. nov., sp. nov., Mesoterricola sediminis sp. nov., Geothrix oryzae sp. nov., Geothrix edaphica sp. nov., Geothrix rubra sp. nov., and Geothrix limicola sp. nov., six novel members of Acidobacteriota isolated from soils.</title>
        <authorList>
            <person name="Itoh H."/>
            <person name="Sugisawa Y."/>
            <person name="Mise K."/>
            <person name="Xu Z."/>
            <person name="Kuniyasu M."/>
            <person name="Ushijima N."/>
            <person name="Kawano K."/>
            <person name="Kobayashi E."/>
            <person name="Shiratori Y."/>
            <person name="Masuda Y."/>
            <person name="Senoo K."/>
        </authorList>
    </citation>
    <scope>NUCLEOTIDE SEQUENCE</scope>
    <source>
        <strain evidence="2">W786</strain>
    </source>
</reference>
<dbReference type="InterPro" id="IPR014001">
    <property type="entry name" value="Helicase_ATP-bd"/>
</dbReference>
<dbReference type="Pfam" id="PF04851">
    <property type="entry name" value="ResIII"/>
    <property type="match status" value="1"/>
</dbReference>
<protein>
    <recommendedName>
        <fullName evidence="1">Helicase ATP-binding domain-containing protein</fullName>
    </recommendedName>
</protein>
<dbReference type="InterPro" id="IPR006935">
    <property type="entry name" value="Helicase/UvrB_N"/>
</dbReference>
<dbReference type="RefSeq" id="WP_316410588.1">
    <property type="nucleotide sequence ID" value="NZ_AP027081.1"/>
</dbReference>
<dbReference type="Gene3D" id="3.40.50.300">
    <property type="entry name" value="P-loop containing nucleotide triphosphate hydrolases"/>
    <property type="match status" value="2"/>
</dbReference>
<dbReference type="GO" id="GO:0005829">
    <property type="term" value="C:cytosol"/>
    <property type="evidence" value="ECO:0007669"/>
    <property type="project" value="TreeGrafter"/>
</dbReference>
<name>A0AA48GV18_9BACT</name>
<dbReference type="GO" id="GO:0016787">
    <property type="term" value="F:hydrolase activity"/>
    <property type="evidence" value="ECO:0007669"/>
    <property type="project" value="InterPro"/>
</dbReference>
<feature type="domain" description="Helicase ATP-binding" evidence="1">
    <location>
        <begin position="150"/>
        <end position="320"/>
    </location>
</feature>
<dbReference type="GO" id="GO:0003677">
    <property type="term" value="F:DNA binding"/>
    <property type="evidence" value="ECO:0007669"/>
    <property type="project" value="InterPro"/>
</dbReference>